<feature type="domain" description="Hydantoinase/oxoprolinase N-terminal" evidence="5">
    <location>
        <begin position="6"/>
        <end position="178"/>
    </location>
</feature>
<dbReference type="PANTHER" id="PTHR11365:SF23">
    <property type="entry name" value="HYPOTHETICAL 5-OXOPROLINASE (EUROFUNG)-RELATED"/>
    <property type="match status" value="1"/>
</dbReference>
<dbReference type="InterPro" id="IPR045079">
    <property type="entry name" value="Oxoprolinase-like"/>
</dbReference>
<feature type="domain" description="Acetophenone carboxylase-like C-terminal" evidence="6">
    <location>
        <begin position="503"/>
        <end position="657"/>
    </location>
</feature>
<dbReference type="InterPro" id="IPR008040">
    <property type="entry name" value="Hydant_A_N"/>
</dbReference>
<keyword evidence="8" id="KW-1185">Reference proteome</keyword>
<dbReference type="InterPro" id="IPR003692">
    <property type="entry name" value="Hydantoinase_B"/>
</dbReference>
<evidence type="ECO:0000259" key="4">
    <source>
        <dbReference type="Pfam" id="PF02538"/>
    </source>
</evidence>
<feature type="domain" description="Hydantoinase A/oxoprolinase" evidence="3">
    <location>
        <begin position="198"/>
        <end position="485"/>
    </location>
</feature>
<evidence type="ECO:0000256" key="1">
    <source>
        <dbReference type="ARBA" id="ARBA00010403"/>
    </source>
</evidence>
<organism evidence="7 8">
    <name type="scientific">Streptomyces flaveolus</name>
    <dbReference type="NCBI Taxonomy" id="67297"/>
    <lineage>
        <taxon>Bacteria</taxon>
        <taxon>Bacillati</taxon>
        <taxon>Actinomycetota</taxon>
        <taxon>Actinomycetes</taxon>
        <taxon>Kitasatosporales</taxon>
        <taxon>Streptomycetaceae</taxon>
        <taxon>Streptomyces</taxon>
    </lineage>
</organism>
<dbReference type="InterPro" id="IPR049517">
    <property type="entry name" value="ACX-like_C"/>
</dbReference>
<dbReference type="Pfam" id="PF02538">
    <property type="entry name" value="Hydantoinase_B"/>
    <property type="match status" value="1"/>
</dbReference>
<comment type="similarity">
    <text evidence="1">Belongs to the oxoprolinase family.</text>
</comment>
<dbReference type="RefSeq" id="WP_030644889.1">
    <property type="nucleotide sequence ID" value="NZ_JBEXDP010000101.1"/>
</dbReference>
<comment type="caution">
    <text evidence="7">The sequence shown here is derived from an EMBL/GenBank/DDBJ whole genome shotgun (WGS) entry which is preliminary data.</text>
</comment>
<dbReference type="EMBL" id="JBFAEG010000004">
    <property type="protein sequence ID" value="MEU5706395.1"/>
    <property type="molecule type" value="Genomic_DNA"/>
</dbReference>
<dbReference type="Pfam" id="PF05378">
    <property type="entry name" value="Hydant_A_N"/>
    <property type="match status" value="1"/>
</dbReference>
<dbReference type="PANTHER" id="PTHR11365">
    <property type="entry name" value="5-OXOPROLINASE RELATED"/>
    <property type="match status" value="1"/>
</dbReference>
<evidence type="ECO:0000313" key="8">
    <source>
        <dbReference type="Proteomes" id="UP001551011"/>
    </source>
</evidence>
<dbReference type="Proteomes" id="UP001551011">
    <property type="component" value="Unassembled WGS sequence"/>
</dbReference>
<proteinExistence type="inferred from homology"/>
<feature type="domain" description="Hydantoinase B/oxoprolinase" evidence="4">
    <location>
        <begin position="681"/>
        <end position="1195"/>
    </location>
</feature>
<evidence type="ECO:0000259" key="5">
    <source>
        <dbReference type="Pfam" id="PF05378"/>
    </source>
</evidence>
<reference evidence="7 8" key="1">
    <citation type="submission" date="2024-06" db="EMBL/GenBank/DDBJ databases">
        <title>The Natural Products Discovery Center: Release of the First 8490 Sequenced Strains for Exploring Actinobacteria Biosynthetic Diversity.</title>
        <authorList>
            <person name="Kalkreuter E."/>
            <person name="Kautsar S.A."/>
            <person name="Yang D."/>
            <person name="Bader C.D."/>
            <person name="Teijaro C.N."/>
            <person name="Fluegel L."/>
            <person name="Davis C.M."/>
            <person name="Simpson J.R."/>
            <person name="Lauterbach L."/>
            <person name="Steele A.D."/>
            <person name="Gui C."/>
            <person name="Meng S."/>
            <person name="Li G."/>
            <person name="Viehrig K."/>
            <person name="Ye F."/>
            <person name="Su P."/>
            <person name="Kiefer A.F."/>
            <person name="Nichols A."/>
            <person name="Cepeda A.J."/>
            <person name="Yan W."/>
            <person name="Fan B."/>
            <person name="Jiang Y."/>
            <person name="Adhikari A."/>
            <person name="Zheng C.-J."/>
            <person name="Schuster L."/>
            <person name="Cowan T.M."/>
            <person name="Smanski M.J."/>
            <person name="Chevrette M.G."/>
            <person name="De Carvalho L.P.S."/>
            <person name="Shen B."/>
        </authorList>
    </citation>
    <scope>NUCLEOTIDE SEQUENCE [LARGE SCALE GENOMIC DNA]</scope>
    <source>
        <strain evidence="7 8">NPDC020594</strain>
    </source>
</reference>
<accession>A0ABV3A3G1</accession>
<evidence type="ECO:0000259" key="3">
    <source>
        <dbReference type="Pfam" id="PF01968"/>
    </source>
</evidence>
<evidence type="ECO:0000259" key="6">
    <source>
        <dbReference type="Pfam" id="PF19278"/>
    </source>
</evidence>
<evidence type="ECO:0000256" key="2">
    <source>
        <dbReference type="SAM" id="MobiDB-lite"/>
    </source>
</evidence>
<sequence>MTGWQFWVDRGGTFTDIVARRPDGRLLTHKLLSDNPARYADAAVAGVRELLGGSQEPVEAVRMGTTVATNALLERKGERTLLVVTRGFRDALRIAYQNRPRIFARRIELPELLHERVVEVDERVAADGTVLRAPDLDALEGPLRDAYDDGIRAVAVVCLHSHLHPSHERAIGELAARIGFPQISLSSEVSPLMKLVPRGDTAVVDAYLSPVLRRYVRHIAEELHGVRLMFMQSNGGLTEAGQFRGKDAILSGPAGGIVGMVRMSQRAGHDRVIGFDMGGTSTDVSHFAGAYERVFTTQIAGVRLRAPMLDIHTVAAGGGSVLHFDGSRYRVGPDSAGADPGPACYRAGGPLTVTDANVMLGRIQPAHFPAVFGPGGDQPLDAALVRDRFTALAREIHEHTGDDRTPEQVAEGYLRIAVANIANAVKRISVQKGHDVTRYALTTFGGAGGQHACRVADSLGIRTVLVPPMAGVLSALGIGLADTTAMREHSVEAPLEAASMPGVRKTADDLEAAARAELVAEDVPEDRIRVTRRAQLRYDGTDTTLTVELAEPDAMRHAFEERHRATYSFTLDRPVVVEALSVEATGITAPPDLSALAPYEGRAQAPGTVRLHTGGAWRDVPLHRREALPPGETVTGPAIITEAGATTVVDDGWRAAATDDGHLLMERTAITQSSNVDTESDPVLLEVFNNLFMSIAEQMGARLESTAQSVNIKERLDFSCALFDPDGNLVANAPHIPVHLGSMGTSVKEVIRRRGSAMRPGDTYAVNDPYHGGTHLPDVTVITPVFGTDVATDTRSEPRILFHVASRGHHAEIGGIAPGSMPAHSRTIEEEGVLFDNWLLAENGRFREEETHRLLTEAPYPSRNPRTNLADLRAQIAANQKGVDEVRRMIDEFGLDVVQAYMRHVQDNAEEAVRRVIDALDDGEYAYETDSGAVIRARVRVDRTERRATIDFSGTSAQLATNFNAPSAVVNAAVLYVFRTLVADDIPLNDGCLRPLDIIVPSGSMLAPEPPAAVVAGNVETSQAITGALYAALGVQAEGSGTMNNVTFGNERHQYYETVASGSGAGDGFPGADVVQTHMTNSRLTDPEVLEWRLPVRLEEFAVRRGSGGAGRWRGGDGAVRRIRFLEPMTVSTLSQHRRVPPYGMAGGAPGALGANRVEHADGTVTDLGGSGSVDVGPGDVLVIETPGGGGYGRPSPDPQQAGEEIDDLRAF</sequence>
<dbReference type="InterPro" id="IPR002821">
    <property type="entry name" value="Hydantoinase_A"/>
</dbReference>
<name>A0ABV3A3G1_9ACTN</name>
<dbReference type="Pfam" id="PF01968">
    <property type="entry name" value="Hydantoinase_A"/>
    <property type="match status" value="1"/>
</dbReference>
<evidence type="ECO:0000313" key="7">
    <source>
        <dbReference type="EMBL" id="MEU5706395.1"/>
    </source>
</evidence>
<gene>
    <name evidence="7" type="ORF">AB0H04_05825</name>
</gene>
<protein>
    <submittedName>
        <fullName evidence="7">Hydantoinase B/oxoprolinase family protein</fullName>
    </submittedName>
</protein>
<feature type="region of interest" description="Disordered" evidence="2">
    <location>
        <begin position="1187"/>
        <end position="1212"/>
    </location>
</feature>
<dbReference type="Pfam" id="PF19278">
    <property type="entry name" value="Hydant_A_C"/>
    <property type="match status" value="1"/>
</dbReference>